<accession>C4JIW6</accession>
<feature type="region of interest" description="Disordered" evidence="1">
    <location>
        <begin position="273"/>
        <end position="301"/>
    </location>
</feature>
<dbReference type="Proteomes" id="UP000002058">
    <property type="component" value="Unassembled WGS sequence"/>
</dbReference>
<dbReference type="KEGG" id="ure:UREG_01573"/>
<dbReference type="OrthoDB" id="4192742at2759"/>
<dbReference type="VEuPathDB" id="FungiDB:UREG_01573"/>
<evidence type="ECO:0000313" key="2">
    <source>
        <dbReference type="EMBL" id="EEP76724.1"/>
    </source>
</evidence>
<evidence type="ECO:0000256" key="1">
    <source>
        <dbReference type="SAM" id="MobiDB-lite"/>
    </source>
</evidence>
<sequence>MKPVQYNPLSPKLYLSRIPLPLRPRVTTPDNTVKCLQYLPQDPPLDQEPEANIPDSAIKSVTFRSEPSEAVLSLRHYVAQDLAMCRKIIVTLELTRMRKARLGLQNWILFWRQIYDANLARTITLVVSTVYMELDQLFRATAQNMCHITYNIGKRMALLRTVHEARAVWHQMEQQIVRWRNIRRSRAQKIFHDLRLDLENIPVDVPEMLFDDLKRGIFALDPFGDYHPGDAEAEEKDKQADGKACAEDYVNQQPDLPSRPGFSNEFHMALQAASAGFDDNYSDPEEPEDSDSDMSSILHIE</sequence>
<evidence type="ECO:0000313" key="3">
    <source>
        <dbReference type="Proteomes" id="UP000002058"/>
    </source>
</evidence>
<name>C4JIW6_UNCRE</name>
<dbReference type="InParanoid" id="C4JIW6"/>
<protein>
    <submittedName>
        <fullName evidence="2">Uncharacterized protein</fullName>
    </submittedName>
</protein>
<feature type="compositionally biased region" description="Acidic residues" evidence="1">
    <location>
        <begin position="280"/>
        <end position="292"/>
    </location>
</feature>
<dbReference type="eggNOG" id="ENOG502RF73">
    <property type="taxonomic scope" value="Eukaryota"/>
</dbReference>
<dbReference type="EMBL" id="CH476615">
    <property type="protein sequence ID" value="EEP76724.1"/>
    <property type="molecule type" value="Genomic_DNA"/>
</dbReference>
<gene>
    <name evidence="2" type="ORF">UREG_01573</name>
</gene>
<organism evidence="2 3">
    <name type="scientific">Uncinocarpus reesii (strain UAMH 1704)</name>
    <dbReference type="NCBI Taxonomy" id="336963"/>
    <lineage>
        <taxon>Eukaryota</taxon>
        <taxon>Fungi</taxon>
        <taxon>Dikarya</taxon>
        <taxon>Ascomycota</taxon>
        <taxon>Pezizomycotina</taxon>
        <taxon>Eurotiomycetes</taxon>
        <taxon>Eurotiomycetidae</taxon>
        <taxon>Onygenales</taxon>
        <taxon>Onygenaceae</taxon>
        <taxon>Uncinocarpus</taxon>
    </lineage>
</organism>
<dbReference type="RefSeq" id="XP_002542057.1">
    <property type="nucleotide sequence ID" value="XM_002542011.1"/>
</dbReference>
<dbReference type="GeneID" id="8438542"/>
<reference evidence="3" key="1">
    <citation type="journal article" date="2009" name="Genome Res.">
        <title>Comparative genomic analyses of the human fungal pathogens Coccidioides and their relatives.</title>
        <authorList>
            <person name="Sharpton T.J."/>
            <person name="Stajich J.E."/>
            <person name="Rounsley S.D."/>
            <person name="Gardner M.J."/>
            <person name="Wortman J.R."/>
            <person name="Jordar V.S."/>
            <person name="Maiti R."/>
            <person name="Kodira C.D."/>
            <person name="Neafsey D.E."/>
            <person name="Zeng Q."/>
            <person name="Hung C.-Y."/>
            <person name="McMahan C."/>
            <person name="Muszewska A."/>
            <person name="Grynberg M."/>
            <person name="Mandel M.A."/>
            <person name="Kellner E.M."/>
            <person name="Barker B.M."/>
            <person name="Galgiani J.N."/>
            <person name="Orbach M.J."/>
            <person name="Kirkland T.N."/>
            <person name="Cole G.T."/>
            <person name="Henn M.R."/>
            <person name="Birren B.W."/>
            <person name="Taylor J.W."/>
        </authorList>
    </citation>
    <scope>NUCLEOTIDE SEQUENCE [LARGE SCALE GENOMIC DNA]</scope>
    <source>
        <strain evidence="3">UAMH 1704</strain>
    </source>
</reference>
<dbReference type="HOGENOM" id="CLU_925000_0_0_1"/>
<keyword evidence="3" id="KW-1185">Reference proteome</keyword>
<dbReference type="AlphaFoldDB" id="C4JIW6"/>
<dbReference type="OMA" id="SWVAFWH"/>
<proteinExistence type="predicted"/>